<comment type="caution">
    <text evidence="2">The sequence shown here is derived from an EMBL/GenBank/DDBJ whole genome shotgun (WGS) entry which is preliminary data.</text>
</comment>
<name>A0A433JKI0_9GAMM</name>
<evidence type="ECO:0000313" key="2">
    <source>
        <dbReference type="EMBL" id="RUQ89215.1"/>
    </source>
</evidence>
<accession>A0A433JKI0</accession>
<dbReference type="Gene3D" id="3.90.226.10">
    <property type="entry name" value="2-enoyl-CoA Hydratase, Chain A, domain 1"/>
    <property type="match status" value="1"/>
</dbReference>
<dbReference type="AlphaFoldDB" id="A0A433JKI0"/>
<comment type="similarity">
    <text evidence="1">Belongs to the enoyl-CoA hydratase/isomerase family.</text>
</comment>
<dbReference type="SUPFAM" id="SSF52096">
    <property type="entry name" value="ClpP/crotonase"/>
    <property type="match status" value="1"/>
</dbReference>
<dbReference type="InterPro" id="IPR001753">
    <property type="entry name" value="Enoyl-CoA_hydra/iso"/>
</dbReference>
<reference evidence="2 3" key="1">
    <citation type="submission" date="2018-12" db="EMBL/GenBank/DDBJ databases">
        <title>Legionella sp,whole genome shotgun sequence.</title>
        <authorList>
            <person name="Wu H."/>
        </authorList>
    </citation>
    <scope>NUCLEOTIDE SEQUENCE [LARGE SCALE GENOMIC DNA]</scope>
    <source>
        <strain evidence="3">km714</strain>
    </source>
</reference>
<proteinExistence type="inferred from homology"/>
<dbReference type="PANTHER" id="PTHR42964">
    <property type="entry name" value="ENOYL-COA HYDRATASE"/>
    <property type="match status" value="1"/>
</dbReference>
<dbReference type="InterPro" id="IPR051683">
    <property type="entry name" value="Enoyl-CoA_Hydratase/Isomerase"/>
</dbReference>
<dbReference type="Gene3D" id="1.10.12.10">
    <property type="entry name" value="Lyase 2-enoyl-coa Hydratase, Chain A, domain 2"/>
    <property type="match status" value="1"/>
</dbReference>
<dbReference type="OrthoDB" id="9807606at2"/>
<dbReference type="Proteomes" id="UP000288012">
    <property type="component" value="Unassembled WGS sequence"/>
</dbReference>
<organism evidence="2 3">
    <name type="scientific">Legionella septentrionalis</name>
    <dbReference type="NCBI Taxonomy" id="2498109"/>
    <lineage>
        <taxon>Bacteria</taxon>
        <taxon>Pseudomonadati</taxon>
        <taxon>Pseudomonadota</taxon>
        <taxon>Gammaproteobacteria</taxon>
        <taxon>Legionellales</taxon>
        <taxon>Legionellaceae</taxon>
        <taxon>Legionella</taxon>
    </lineage>
</organism>
<dbReference type="RefSeq" id="WP_126952995.1">
    <property type="nucleotide sequence ID" value="NZ_RZGR01000008.1"/>
</dbReference>
<sequence length="258" mass="28163">MSDVLSELQGRVFFITLNRIDKYNAFDELLLEELQKLLDEAKHNHEVRVIVLKANGKHFSAGADLNWMQRMAGFSEAENLADATILARLMFTLNQSPKPTIAMVQGSAFGGGAGLIAACDIGIAADTARFCFSEVKLGLIPAVISPYVINAIGARAAAWLFMSAEMFDAKQALRLNLIQHCVPESELYAYTLDYAQKLAELAPLAVQAAKALVAEVADESINEQLLHKTAALIAKKRVSAEGQRGLQAFLNKETPVWD</sequence>
<dbReference type="Pfam" id="PF00378">
    <property type="entry name" value="ECH_1"/>
    <property type="match status" value="1"/>
</dbReference>
<dbReference type="GO" id="GO:0008300">
    <property type="term" value="P:isoprenoid catabolic process"/>
    <property type="evidence" value="ECO:0007669"/>
    <property type="project" value="TreeGrafter"/>
</dbReference>
<evidence type="ECO:0000256" key="1">
    <source>
        <dbReference type="ARBA" id="ARBA00005254"/>
    </source>
</evidence>
<dbReference type="InterPro" id="IPR029045">
    <property type="entry name" value="ClpP/crotonase-like_dom_sf"/>
</dbReference>
<dbReference type="CDD" id="cd06558">
    <property type="entry name" value="crotonase-like"/>
    <property type="match status" value="1"/>
</dbReference>
<keyword evidence="3" id="KW-1185">Reference proteome</keyword>
<evidence type="ECO:0000313" key="3">
    <source>
        <dbReference type="Proteomes" id="UP000288012"/>
    </source>
</evidence>
<gene>
    <name evidence="2" type="ORF">EKM59_03815</name>
</gene>
<dbReference type="InterPro" id="IPR014748">
    <property type="entry name" value="Enoyl-CoA_hydra_C"/>
</dbReference>
<dbReference type="EMBL" id="RZGR01000008">
    <property type="protein sequence ID" value="RUQ89215.1"/>
    <property type="molecule type" value="Genomic_DNA"/>
</dbReference>
<dbReference type="GO" id="GO:0003824">
    <property type="term" value="F:catalytic activity"/>
    <property type="evidence" value="ECO:0007669"/>
    <property type="project" value="UniProtKB-ARBA"/>
</dbReference>
<dbReference type="PANTHER" id="PTHR42964:SF1">
    <property type="entry name" value="POLYKETIDE BIOSYNTHESIS ENOYL-COA HYDRATASE PKSH-RELATED"/>
    <property type="match status" value="1"/>
</dbReference>
<protein>
    <submittedName>
        <fullName evidence="2">Gamma-carboxygeranoyl-CoA hydratase</fullName>
    </submittedName>
</protein>